<proteinExistence type="predicted"/>
<name>A0A5R8NWZ5_9NOCA</name>
<dbReference type="Proteomes" id="UP000306378">
    <property type="component" value="Unassembled WGS sequence"/>
</dbReference>
<protein>
    <submittedName>
        <fullName evidence="1">Uncharacterized protein</fullName>
    </submittedName>
</protein>
<evidence type="ECO:0000313" key="1">
    <source>
        <dbReference type="EMBL" id="TLF80761.1"/>
    </source>
</evidence>
<comment type="caution">
    <text evidence="1">The sequence shown here is derived from an EMBL/GenBank/DDBJ whole genome shotgun (WGS) entry which is preliminary data.</text>
</comment>
<reference evidence="1 2" key="1">
    <citation type="submission" date="2019-05" db="EMBL/GenBank/DDBJ databases">
        <title>Genomes sequences of two Nocardia cyriacigeorgica environmental isolates, type strains Nocardia asteroides ATCC 19247 and Nocardia cyriacigeorgica DSM 44484.</title>
        <authorList>
            <person name="Vautrin F."/>
            <person name="Bergeron E."/>
            <person name="Dubost A."/>
            <person name="Abrouk D."/>
            <person name="Rodriguez Nava V."/>
            <person name="Pujic P."/>
        </authorList>
    </citation>
    <scope>NUCLEOTIDE SEQUENCE [LARGE SCALE GENOMIC DNA]</scope>
    <source>
        <strain evidence="1 2">EML 446</strain>
    </source>
</reference>
<gene>
    <name evidence="1" type="ORF">FEK34_03390</name>
</gene>
<dbReference type="EMBL" id="VBUT01000002">
    <property type="protein sequence ID" value="TLF80761.1"/>
    <property type="molecule type" value="Genomic_DNA"/>
</dbReference>
<evidence type="ECO:0000313" key="2">
    <source>
        <dbReference type="Proteomes" id="UP000306378"/>
    </source>
</evidence>
<dbReference type="AlphaFoldDB" id="A0A5R8NWZ5"/>
<dbReference type="RefSeq" id="WP_138446412.1">
    <property type="nucleotide sequence ID" value="NZ_VBUT01000002.1"/>
</dbReference>
<organism evidence="1 2">
    <name type="scientific">Nocardia cyriacigeorgica</name>
    <dbReference type="NCBI Taxonomy" id="135487"/>
    <lineage>
        <taxon>Bacteria</taxon>
        <taxon>Bacillati</taxon>
        <taxon>Actinomycetota</taxon>
        <taxon>Actinomycetes</taxon>
        <taxon>Mycobacteriales</taxon>
        <taxon>Nocardiaceae</taxon>
        <taxon>Nocardia</taxon>
    </lineage>
</organism>
<accession>A0A5R8NWZ5</accession>
<sequence length="105" mass="10828">MRIGRAEVVPNWEDDVLVDRETTVVPADDDVAGLLGVDPGTEVEHIVTTASELGGDCALGIPAVVVFDDADLASSTDALDPADGADGAAFAVVQIPCRPQYPGPR</sequence>